<feature type="coiled-coil region" evidence="1">
    <location>
        <begin position="22"/>
        <end position="56"/>
    </location>
</feature>
<evidence type="ECO:0000313" key="3">
    <source>
        <dbReference type="EMBL" id="GAA0585809.1"/>
    </source>
</evidence>
<evidence type="ECO:0000256" key="1">
    <source>
        <dbReference type="SAM" id="Coils"/>
    </source>
</evidence>
<dbReference type="InterPro" id="IPR036388">
    <property type="entry name" value="WH-like_DNA-bd_sf"/>
</dbReference>
<accession>A0ABP3QFY2</accession>
<feature type="region of interest" description="Disordered" evidence="2">
    <location>
        <begin position="235"/>
        <end position="264"/>
    </location>
</feature>
<dbReference type="RefSeq" id="WP_344071107.1">
    <property type="nucleotide sequence ID" value="NZ_BAAACA010000006.1"/>
</dbReference>
<feature type="region of interest" description="Disordered" evidence="2">
    <location>
        <begin position="65"/>
        <end position="164"/>
    </location>
</feature>
<proteinExistence type="predicted"/>
<evidence type="ECO:0000313" key="4">
    <source>
        <dbReference type="Proteomes" id="UP001500668"/>
    </source>
</evidence>
<dbReference type="Gene3D" id="1.10.10.10">
    <property type="entry name" value="Winged helix-like DNA-binding domain superfamily/Winged helix DNA-binding domain"/>
    <property type="match status" value="1"/>
</dbReference>
<keyword evidence="4" id="KW-1185">Reference proteome</keyword>
<feature type="compositionally biased region" description="Low complexity" evidence="2">
    <location>
        <begin position="130"/>
        <end position="152"/>
    </location>
</feature>
<dbReference type="EMBL" id="BAAACA010000006">
    <property type="protein sequence ID" value="GAA0585809.1"/>
    <property type="molecule type" value="Genomic_DNA"/>
</dbReference>
<feature type="compositionally biased region" description="Low complexity" evidence="2">
    <location>
        <begin position="65"/>
        <end position="110"/>
    </location>
</feature>
<feature type="compositionally biased region" description="Basic and acidic residues" evidence="2">
    <location>
        <begin position="118"/>
        <end position="129"/>
    </location>
</feature>
<evidence type="ECO:0000256" key="2">
    <source>
        <dbReference type="SAM" id="MobiDB-lite"/>
    </source>
</evidence>
<keyword evidence="1" id="KW-0175">Coiled coil</keyword>
<comment type="caution">
    <text evidence="3">The sequence shown here is derived from an EMBL/GenBank/DDBJ whole genome shotgun (WGS) entry which is preliminary data.</text>
</comment>
<dbReference type="Proteomes" id="UP001500668">
    <property type="component" value="Unassembled WGS sequence"/>
</dbReference>
<gene>
    <name evidence="3" type="ORF">GCM10010394_13510</name>
</gene>
<sequence>MADEPDFTTLKDQYAARVTADLEANQQDQARIRAELDALKDRLESLERDHGLLQTMQHTLGSNAAAVAQASAATTPATATRKRTTAAQPTAKTPAPEAAPATTPTPAAVPKPRKPRAQKPEVKEAKETKATAQATATKGAKASPKKASAPAKKSADKSAESSGPTLRELVLGLFAGHQEPRTVADVLTELTTVHPDRKTSPQVVRNTLEALVAKGELERERKQGSVFYTALRATAPAGKSEAPAAEAVDAPATAAAATPAPATA</sequence>
<protein>
    <recommendedName>
        <fullName evidence="5">Regulatory protein</fullName>
    </recommendedName>
</protein>
<organism evidence="3 4">
    <name type="scientific">Streptomyces crystallinus</name>
    <dbReference type="NCBI Taxonomy" id="68191"/>
    <lineage>
        <taxon>Bacteria</taxon>
        <taxon>Bacillati</taxon>
        <taxon>Actinomycetota</taxon>
        <taxon>Actinomycetes</taxon>
        <taxon>Kitasatosporales</taxon>
        <taxon>Streptomycetaceae</taxon>
        <taxon>Streptomyces</taxon>
    </lineage>
</organism>
<feature type="compositionally biased region" description="Low complexity" evidence="2">
    <location>
        <begin position="242"/>
        <end position="264"/>
    </location>
</feature>
<name>A0ABP3QFY2_9ACTN</name>
<reference evidence="4" key="1">
    <citation type="journal article" date="2019" name="Int. J. Syst. Evol. Microbiol.">
        <title>The Global Catalogue of Microorganisms (GCM) 10K type strain sequencing project: providing services to taxonomists for standard genome sequencing and annotation.</title>
        <authorList>
            <consortium name="The Broad Institute Genomics Platform"/>
            <consortium name="The Broad Institute Genome Sequencing Center for Infectious Disease"/>
            <person name="Wu L."/>
            <person name="Ma J."/>
        </authorList>
    </citation>
    <scope>NUCLEOTIDE SEQUENCE [LARGE SCALE GENOMIC DNA]</scope>
    <source>
        <strain evidence="4">JCM 5067</strain>
    </source>
</reference>
<evidence type="ECO:0008006" key="5">
    <source>
        <dbReference type="Google" id="ProtNLM"/>
    </source>
</evidence>